<dbReference type="Proteomes" id="UP001454036">
    <property type="component" value="Unassembled WGS sequence"/>
</dbReference>
<proteinExistence type="predicted"/>
<feature type="domain" description="Reverse transcriptase Ty1/copia-type" evidence="2">
    <location>
        <begin position="231"/>
        <end position="381"/>
    </location>
</feature>
<feature type="coiled-coil region" evidence="1">
    <location>
        <begin position="688"/>
        <end position="722"/>
    </location>
</feature>
<comment type="caution">
    <text evidence="3">The sequence shown here is derived from an EMBL/GenBank/DDBJ whole genome shotgun (WGS) entry which is preliminary data.</text>
</comment>
<dbReference type="Pfam" id="PF07727">
    <property type="entry name" value="RVT_2"/>
    <property type="match status" value="1"/>
</dbReference>
<dbReference type="AlphaFoldDB" id="A0AAV3P1A8"/>
<keyword evidence="1" id="KW-0175">Coiled coil</keyword>
<evidence type="ECO:0000259" key="2">
    <source>
        <dbReference type="Pfam" id="PF07727"/>
    </source>
</evidence>
<accession>A0AAV3P1A8</accession>
<name>A0AAV3P1A8_LITER</name>
<gene>
    <name evidence="3" type="ORF">LIER_05287</name>
</gene>
<sequence length="745" mass="82982">MSISNFVAFTSKISTEDIINPIVMDHSSDNISDNKEELTEEELMANYQMLFIKWSKLTQAYTTGETARSELVQKNQELTRPVEEQKTEICILEEKIQGMIKGIKMMNISTNVLDQIFLRPGKGILSVEGLPELEDVLLVEGLTANLISISQLCDNGMKVAFRKEACCVNNSSNQLIMLTGYTELTVTPSVNDSGIESATRIQKDHPIDNIKGQFNEGLTTKKKDKVNYRKMIEGINFEETFAPVARHEAIQLLFSLASLLKFKLYQIDVKSVFLNGIVQEEVYVEQPKGLIDTTHPDHVYRLKKALYGLKQSPRAWYERLVIFVLKNGYIRGGVDNTLFIKKEKDLMIVAQIYVDDIVFGGVSNQLVKQLIQQIEAKFEMRMESRPQEVLAKDPPTLQLSWKENVAHDEINLGHGDQIQTEHNTVGEEGSLYVLPIEDDTGKTENPSSDSLERIWSTDTLIRSDGDSDSVDIPVSRVDMDVGVDVNHPYEENAGGDKVVAPEIVSGSNVQGGVDVEAVDEPADAVDVEELEKLAEKRKAAKNDNRNIINNKRIAKDVPTEGVDFNFEEHEARWKFICARTILPERANEGITCATLKLADIIGELTGNALSTWPTKGQLQASTPNLKYVVLHKAVIVNLVPTSNNTNVSEALGRLLINQHPTVLKAEDGFGEDAKSLTISDRGSCRMLIKAYEEEQQRLEAEIQVKKVRASELQAKIQALKANVLLDVNGPATTSTAIPETSQSPM</sequence>
<dbReference type="EMBL" id="BAABME010000722">
    <property type="protein sequence ID" value="GAA0144988.1"/>
    <property type="molecule type" value="Genomic_DNA"/>
</dbReference>
<reference evidence="3 4" key="1">
    <citation type="submission" date="2024-01" db="EMBL/GenBank/DDBJ databases">
        <title>The complete chloroplast genome sequence of Lithospermum erythrorhizon: insights into the phylogenetic relationship among Boraginaceae species and the maternal lineages of purple gromwells.</title>
        <authorList>
            <person name="Okada T."/>
            <person name="Watanabe K."/>
        </authorList>
    </citation>
    <scope>NUCLEOTIDE SEQUENCE [LARGE SCALE GENOMIC DNA]</scope>
</reference>
<keyword evidence="4" id="KW-1185">Reference proteome</keyword>
<evidence type="ECO:0000313" key="3">
    <source>
        <dbReference type="EMBL" id="GAA0144988.1"/>
    </source>
</evidence>
<protein>
    <recommendedName>
        <fullName evidence="2">Reverse transcriptase Ty1/copia-type domain-containing protein</fullName>
    </recommendedName>
</protein>
<evidence type="ECO:0000313" key="4">
    <source>
        <dbReference type="Proteomes" id="UP001454036"/>
    </source>
</evidence>
<evidence type="ECO:0000256" key="1">
    <source>
        <dbReference type="SAM" id="Coils"/>
    </source>
</evidence>
<dbReference type="InterPro" id="IPR013103">
    <property type="entry name" value="RVT_2"/>
</dbReference>
<organism evidence="3 4">
    <name type="scientific">Lithospermum erythrorhizon</name>
    <name type="common">Purple gromwell</name>
    <name type="synonym">Lithospermum officinale var. erythrorhizon</name>
    <dbReference type="NCBI Taxonomy" id="34254"/>
    <lineage>
        <taxon>Eukaryota</taxon>
        <taxon>Viridiplantae</taxon>
        <taxon>Streptophyta</taxon>
        <taxon>Embryophyta</taxon>
        <taxon>Tracheophyta</taxon>
        <taxon>Spermatophyta</taxon>
        <taxon>Magnoliopsida</taxon>
        <taxon>eudicotyledons</taxon>
        <taxon>Gunneridae</taxon>
        <taxon>Pentapetalae</taxon>
        <taxon>asterids</taxon>
        <taxon>lamiids</taxon>
        <taxon>Boraginales</taxon>
        <taxon>Boraginaceae</taxon>
        <taxon>Boraginoideae</taxon>
        <taxon>Lithospermeae</taxon>
        <taxon>Lithospermum</taxon>
    </lineage>
</organism>